<evidence type="ECO:0000313" key="3">
    <source>
        <dbReference type="Proteomes" id="UP000000311"/>
    </source>
</evidence>
<evidence type="ECO:0000256" key="1">
    <source>
        <dbReference type="SAM" id="MobiDB-lite"/>
    </source>
</evidence>
<accession>E1ZYE7</accession>
<name>E1ZYE7_CAMFO</name>
<dbReference type="EMBL" id="GL435204">
    <property type="protein sequence ID" value="EFN73846.1"/>
    <property type="molecule type" value="Genomic_DNA"/>
</dbReference>
<reference evidence="2 3" key="1">
    <citation type="journal article" date="2010" name="Science">
        <title>Genomic comparison of the ants Camponotus floridanus and Harpegnathos saltator.</title>
        <authorList>
            <person name="Bonasio R."/>
            <person name="Zhang G."/>
            <person name="Ye C."/>
            <person name="Mutti N.S."/>
            <person name="Fang X."/>
            <person name="Qin N."/>
            <person name="Donahue G."/>
            <person name="Yang P."/>
            <person name="Li Q."/>
            <person name="Li C."/>
            <person name="Zhang P."/>
            <person name="Huang Z."/>
            <person name="Berger S.L."/>
            <person name="Reinberg D."/>
            <person name="Wang J."/>
            <person name="Liebig J."/>
        </authorList>
    </citation>
    <scope>NUCLEOTIDE SEQUENCE [LARGE SCALE GENOMIC DNA]</scope>
    <source>
        <strain evidence="3">C129</strain>
    </source>
</reference>
<evidence type="ECO:0000313" key="2">
    <source>
        <dbReference type="EMBL" id="EFN73846.1"/>
    </source>
</evidence>
<feature type="compositionally biased region" description="Basic and acidic residues" evidence="1">
    <location>
        <begin position="509"/>
        <end position="519"/>
    </location>
</feature>
<keyword evidence="3" id="KW-1185">Reference proteome</keyword>
<feature type="region of interest" description="Disordered" evidence="1">
    <location>
        <begin position="114"/>
        <end position="148"/>
    </location>
</feature>
<gene>
    <name evidence="2" type="ORF">EAG_06488</name>
</gene>
<sequence>MKKAQREDEKYKEEIVRTSQMRSGCNERCPDAALAASGHFVIGGGTRAGRRYMFDARETGDTLYTRDTLRVTPRRWALRRAANVLLGENIQWSGQLLVARAMALIRFGGEKDGWGESGQGGWEKEEERNGPSAGPLKKNGTREDFPSRRLSPRSFAASVWIRSVEDGTIKPTFTIKPATLDSDDITLHNRNFIEGQAIDIDIKRLSIDSYARLLFLKDIKIEVYSSKPLKSACVGEDSYFQHERKEAPENYPDYPMSVILRRDISAFVLWERLPCGQFISSREQSKLVVDYQRMIPLFASYYSSRSSCFASMTLIGIFVRSRGELDGSYREVFFLDGIRDRELHRVPQPAREIGLSSERSSIVSSILCLSWTILRHFRADRRARAYRTEDWSFGGSGKDGRKENEKENRERDRSSLLGFKISSTVLENREKTTLRSAKLKEQAGWFLRGELENRKMKTGDGARDRERTRLFVNPKSYDYLYVQRRGSDELLSQSGAVSNGASMSPQPHHAADNNNDAKKNNPPRIPSSVNNHVEAYKKRWKRGLNADMS</sequence>
<dbReference type="STRING" id="104421.E1ZYE7"/>
<dbReference type="Proteomes" id="UP000000311">
    <property type="component" value="Unassembled WGS sequence"/>
</dbReference>
<organism evidence="3">
    <name type="scientific">Camponotus floridanus</name>
    <name type="common">Florida carpenter ant</name>
    <dbReference type="NCBI Taxonomy" id="104421"/>
    <lineage>
        <taxon>Eukaryota</taxon>
        <taxon>Metazoa</taxon>
        <taxon>Ecdysozoa</taxon>
        <taxon>Arthropoda</taxon>
        <taxon>Hexapoda</taxon>
        <taxon>Insecta</taxon>
        <taxon>Pterygota</taxon>
        <taxon>Neoptera</taxon>
        <taxon>Endopterygota</taxon>
        <taxon>Hymenoptera</taxon>
        <taxon>Apocrita</taxon>
        <taxon>Aculeata</taxon>
        <taxon>Formicoidea</taxon>
        <taxon>Formicidae</taxon>
        <taxon>Formicinae</taxon>
        <taxon>Camponotus</taxon>
    </lineage>
</organism>
<feature type="compositionally biased region" description="Polar residues" evidence="1">
    <location>
        <begin position="495"/>
        <end position="505"/>
    </location>
</feature>
<protein>
    <submittedName>
        <fullName evidence="2">Uncharacterized protein</fullName>
    </submittedName>
</protein>
<dbReference type="InParanoid" id="E1ZYE7"/>
<proteinExistence type="predicted"/>
<dbReference type="AlphaFoldDB" id="E1ZYE7"/>
<feature type="region of interest" description="Disordered" evidence="1">
    <location>
        <begin position="495"/>
        <end position="549"/>
    </location>
</feature>